<sequence>MPPRSVVFEHHDFNIADELPGVHDFITHRILPQPALTTFDEAFEPERILQQVENLPFRHEELIEDDNEMEQYQPTDATYSPINLSPINLSPDTSRASSPVAMELYSNVLDEFIPSRYIRAVRIIPDPVVRQEILEGLRDRELRNIFDTFDISTPEGIDRAHRNLTLDLALERRLIQVLQDINVEDAAAAAVAAAVEEPQPAVSDSSTSAEEFSEISSMSSSDDISSVSSDDDVINPTPRRRARRVLRRFNPLRRAQRRLNFDNM</sequence>
<keyword evidence="3" id="KW-1185">Reference proteome</keyword>
<accession>A0A410S7J7</accession>
<feature type="compositionally biased region" description="Low complexity" evidence="1">
    <location>
        <begin position="214"/>
        <end position="228"/>
    </location>
</feature>
<dbReference type="GeneID" id="65101717"/>
<dbReference type="EMBL" id="MH717816">
    <property type="protein sequence ID" value="QAT90292.1"/>
    <property type="molecule type" value="Genomic_DNA"/>
</dbReference>
<evidence type="ECO:0000313" key="2">
    <source>
        <dbReference type="EMBL" id="QAT90292.1"/>
    </source>
</evidence>
<proteinExistence type="predicted"/>
<dbReference type="KEGG" id="vg:65101717"/>
<evidence type="ECO:0000313" key="3">
    <source>
        <dbReference type="Proteomes" id="UP000503509"/>
    </source>
</evidence>
<dbReference type="Proteomes" id="UP000503509">
    <property type="component" value="Genome"/>
</dbReference>
<feature type="region of interest" description="Disordered" evidence="1">
    <location>
        <begin position="197"/>
        <end position="242"/>
    </location>
</feature>
<organism evidence="2 3">
    <name type="scientific">Spodoptera exempta nucleopolyhedrovirus</name>
    <dbReference type="NCBI Taxonomy" id="1242863"/>
    <lineage>
        <taxon>Viruses</taxon>
        <taxon>Viruses incertae sedis</taxon>
        <taxon>Naldaviricetes</taxon>
        <taxon>Lefavirales</taxon>
        <taxon>Baculoviridae</taxon>
        <taxon>Alphabaculovirus</taxon>
        <taxon>Alphabaculovirus spexemptae</taxon>
    </lineage>
</organism>
<evidence type="ECO:0000256" key="1">
    <source>
        <dbReference type="SAM" id="MobiDB-lite"/>
    </source>
</evidence>
<protein>
    <submittedName>
        <fullName evidence="2">Uncharacterized protein</fullName>
    </submittedName>
</protein>
<name>A0A410S7J7_9ABAC</name>
<dbReference type="RefSeq" id="YP_010086424.1">
    <property type="nucleotide sequence ID" value="NC_055455.1"/>
</dbReference>
<reference evidence="2 3" key="1">
    <citation type="submission" date="2018-08" db="EMBL/GenBank/DDBJ databases">
        <title>Sequence analysis of the African armyworm, Spodoptera exempta nucleopolyhedrovirus.</title>
        <authorList>
            <person name="Escasa S.R."/>
            <person name="Mowery J.D."/>
            <person name="Bauchan G.R."/>
            <person name="Harrison R.L."/>
            <person name="Cory J.S."/>
        </authorList>
    </citation>
    <scope>NUCLEOTIDE SEQUENCE [LARGE SCALE GENOMIC DNA]</scope>
    <source>
        <strain evidence="2 3">244.1</strain>
    </source>
</reference>